<comment type="caution">
    <text evidence="1">The sequence shown here is derived from an EMBL/GenBank/DDBJ whole genome shotgun (WGS) entry which is preliminary data.</text>
</comment>
<sequence length="92" mass="10353">MTLRGLVDLETISQKIEKLRNALWGLVPSVTDCDVTSRKIFWKCRTVTALSPSKNSDPGTGFLKPNPIESFITYKAFASQQQISRKYVFGLN</sequence>
<protein>
    <submittedName>
        <fullName evidence="1">Uncharacterized protein</fullName>
    </submittedName>
</protein>
<gene>
    <name evidence="1" type="ORF">Bhyg_06451</name>
</gene>
<dbReference type="Proteomes" id="UP001151699">
    <property type="component" value="Chromosome B"/>
</dbReference>
<organism evidence="1 2">
    <name type="scientific">Pseudolycoriella hygida</name>
    <dbReference type="NCBI Taxonomy" id="35572"/>
    <lineage>
        <taxon>Eukaryota</taxon>
        <taxon>Metazoa</taxon>
        <taxon>Ecdysozoa</taxon>
        <taxon>Arthropoda</taxon>
        <taxon>Hexapoda</taxon>
        <taxon>Insecta</taxon>
        <taxon>Pterygota</taxon>
        <taxon>Neoptera</taxon>
        <taxon>Endopterygota</taxon>
        <taxon>Diptera</taxon>
        <taxon>Nematocera</taxon>
        <taxon>Sciaroidea</taxon>
        <taxon>Sciaridae</taxon>
        <taxon>Pseudolycoriella</taxon>
    </lineage>
</organism>
<reference evidence="1" key="1">
    <citation type="submission" date="2022-07" db="EMBL/GenBank/DDBJ databases">
        <authorList>
            <person name="Trinca V."/>
            <person name="Uliana J.V.C."/>
            <person name="Torres T.T."/>
            <person name="Ward R.J."/>
            <person name="Monesi N."/>
        </authorList>
    </citation>
    <scope>NUCLEOTIDE SEQUENCE</scope>
    <source>
        <strain evidence="1">HSMRA1968</strain>
        <tissue evidence="1">Whole embryos</tissue>
    </source>
</reference>
<dbReference type="EMBL" id="WJQU01000002">
    <property type="protein sequence ID" value="KAJ6641512.1"/>
    <property type="molecule type" value="Genomic_DNA"/>
</dbReference>
<name>A0A9Q0N0N8_9DIPT</name>
<evidence type="ECO:0000313" key="2">
    <source>
        <dbReference type="Proteomes" id="UP001151699"/>
    </source>
</evidence>
<accession>A0A9Q0N0N8</accession>
<dbReference type="AlphaFoldDB" id="A0A9Q0N0N8"/>
<keyword evidence="2" id="KW-1185">Reference proteome</keyword>
<proteinExistence type="predicted"/>
<evidence type="ECO:0000313" key="1">
    <source>
        <dbReference type="EMBL" id="KAJ6641512.1"/>
    </source>
</evidence>